<dbReference type="InterPro" id="IPR016181">
    <property type="entry name" value="Acyl_CoA_acyltransferase"/>
</dbReference>
<name>A0A146LVC0_LYGHE</name>
<dbReference type="EMBL" id="GDHC01007604">
    <property type="protein sequence ID" value="JAQ11025.1"/>
    <property type="molecule type" value="Transcribed_RNA"/>
</dbReference>
<reference evidence="3" key="1">
    <citation type="journal article" date="2016" name="Gigascience">
        <title>De novo construction of an expanded transcriptome assembly for the western tarnished plant bug, Lygus hesperus.</title>
        <authorList>
            <person name="Tassone E.E."/>
            <person name="Geib S.M."/>
            <person name="Hall B."/>
            <person name="Fabrick J.A."/>
            <person name="Brent C.S."/>
            <person name="Hull J.J."/>
        </authorList>
    </citation>
    <scope>NUCLEOTIDE SEQUENCE</scope>
</reference>
<sequence length="292" mass="33814">MEQEDALREIPAEDFQPLLDDLKSDFPNSIHAWSFLKSIERWRADDPTLSVKILAINGDYRRKFIVFYAAPPNLTDLKGSIHKWSNRIDDDEIIREALKNSKHQLPWICKGLCLLSAVTEETDRAVIPFLREIWIDEDWSFQPGHLLYWVPKEDALHWKIEAPHGTYVSFLNETHAKEVDRIWPHRYDGSLDLISSMIRVNFGMGLFDSETNELMAWALHWFYGAIGVLQTKDQHKKKGYAATVVKAISREIARRGDDVFLNIIPGNTPSINLVEKLGFKFLMNGTWIFKGF</sequence>
<protein>
    <recommendedName>
        <fullName evidence="1">GCN5-related N-acetyltransferase Rv2170-like domain-containing protein</fullName>
    </recommendedName>
</protein>
<dbReference type="InterPro" id="IPR013653">
    <property type="entry name" value="GCN5-like_dom"/>
</dbReference>
<dbReference type="AlphaFoldDB" id="A0A146LVC0"/>
<dbReference type="InterPro" id="IPR053225">
    <property type="entry name" value="Acyl-CoA_N-acyltransferase"/>
</dbReference>
<dbReference type="SUPFAM" id="SSF55729">
    <property type="entry name" value="Acyl-CoA N-acyltransferases (Nat)"/>
    <property type="match status" value="1"/>
</dbReference>
<organism evidence="3">
    <name type="scientific">Lygus hesperus</name>
    <name type="common">Western plant bug</name>
    <dbReference type="NCBI Taxonomy" id="30085"/>
    <lineage>
        <taxon>Eukaryota</taxon>
        <taxon>Metazoa</taxon>
        <taxon>Ecdysozoa</taxon>
        <taxon>Arthropoda</taxon>
        <taxon>Hexapoda</taxon>
        <taxon>Insecta</taxon>
        <taxon>Pterygota</taxon>
        <taxon>Neoptera</taxon>
        <taxon>Paraneoptera</taxon>
        <taxon>Hemiptera</taxon>
        <taxon>Heteroptera</taxon>
        <taxon>Panheteroptera</taxon>
        <taxon>Cimicomorpha</taxon>
        <taxon>Miridae</taxon>
        <taxon>Mirini</taxon>
        <taxon>Lygus</taxon>
    </lineage>
</organism>
<accession>A0A146LVC0</accession>
<dbReference type="EMBL" id="GDHC01018378">
    <property type="protein sequence ID" value="JAQ00251.1"/>
    <property type="molecule type" value="Transcribed_RNA"/>
</dbReference>
<proteinExistence type="predicted"/>
<gene>
    <name evidence="2" type="ORF">g.66623</name>
    <name evidence="3" type="ORF">g.66625</name>
</gene>
<evidence type="ECO:0000313" key="3">
    <source>
        <dbReference type="EMBL" id="JAQ11025.1"/>
    </source>
</evidence>
<dbReference type="PANTHER" id="PTHR20958:SF6">
    <property type="entry name" value="GLYCINE N-ACYLTRANSFERASE-LIKE PROTEIN"/>
    <property type="match status" value="1"/>
</dbReference>
<dbReference type="Pfam" id="PF08445">
    <property type="entry name" value="FR47"/>
    <property type="match status" value="1"/>
</dbReference>
<dbReference type="Gene3D" id="3.40.630.30">
    <property type="match status" value="2"/>
</dbReference>
<dbReference type="PANTHER" id="PTHR20958">
    <property type="entry name" value="GLYCINE N-ACYLTRANSFERASE-LIKE PROTEIN"/>
    <property type="match status" value="1"/>
</dbReference>
<evidence type="ECO:0000313" key="2">
    <source>
        <dbReference type="EMBL" id="JAQ00251.1"/>
    </source>
</evidence>
<dbReference type="GO" id="GO:0016747">
    <property type="term" value="F:acyltransferase activity, transferring groups other than amino-acyl groups"/>
    <property type="evidence" value="ECO:0007669"/>
    <property type="project" value="InterPro"/>
</dbReference>
<feature type="domain" description="GCN5-related N-acetyltransferase Rv2170-like" evidence="1">
    <location>
        <begin position="204"/>
        <end position="288"/>
    </location>
</feature>
<evidence type="ECO:0000259" key="1">
    <source>
        <dbReference type="Pfam" id="PF08445"/>
    </source>
</evidence>